<dbReference type="Proteomes" id="UP000009168">
    <property type="component" value="Unassembled WGS sequence"/>
</dbReference>
<organism evidence="1 2">
    <name type="scientific">Tetrahymena thermophila (strain SB210)</name>
    <dbReference type="NCBI Taxonomy" id="312017"/>
    <lineage>
        <taxon>Eukaryota</taxon>
        <taxon>Sar</taxon>
        <taxon>Alveolata</taxon>
        <taxon>Ciliophora</taxon>
        <taxon>Intramacronucleata</taxon>
        <taxon>Oligohymenophorea</taxon>
        <taxon>Hymenostomatida</taxon>
        <taxon>Tetrahymenina</taxon>
        <taxon>Tetrahymenidae</taxon>
        <taxon>Tetrahymena</taxon>
    </lineage>
</organism>
<evidence type="ECO:0000313" key="1">
    <source>
        <dbReference type="EMBL" id="EWS71780.1"/>
    </source>
</evidence>
<dbReference type="RefSeq" id="XP_012655667.1">
    <property type="nucleotide sequence ID" value="XM_012800213.1"/>
</dbReference>
<dbReference type="KEGG" id="tet:TTHERM_000238969"/>
<proteinExistence type="predicted"/>
<gene>
    <name evidence="1" type="ORF">TTHERM_000238969</name>
</gene>
<dbReference type="GeneID" id="24437950"/>
<evidence type="ECO:0000313" key="2">
    <source>
        <dbReference type="Proteomes" id="UP000009168"/>
    </source>
</evidence>
<accession>W7WY41</accession>
<keyword evidence="2" id="KW-1185">Reference proteome</keyword>
<dbReference type="AlphaFoldDB" id="W7WY41"/>
<dbReference type="EMBL" id="GG662443">
    <property type="protein sequence ID" value="EWS71780.1"/>
    <property type="molecule type" value="Genomic_DNA"/>
</dbReference>
<protein>
    <submittedName>
        <fullName evidence="1">Uncharacterized protein</fullName>
    </submittedName>
</protein>
<name>W7WY41_TETTS</name>
<sequence>MAPMAQPSYEIYTILYVDFEYENQKFLGYACTSNQQQNSNNYLSISKGDYIACDNVGASYDTQYNQRVRLLGKQKKYEQDFQQLRRKRNLRLRGNCEQVGKEIGVIKILKID</sequence>
<dbReference type="InParanoid" id="W7WY41"/>
<reference evidence="2" key="1">
    <citation type="journal article" date="2006" name="PLoS Biol.">
        <title>Macronuclear genome sequence of the ciliate Tetrahymena thermophila, a model eukaryote.</title>
        <authorList>
            <person name="Eisen J.A."/>
            <person name="Coyne R.S."/>
            <person name="Wu M."/>
            <person name="Wu D."/>
            <person name="Thiagarajan M."/>
            <person name="Wortman J.R."/>
            <person name="Badger J.H."/>
            <person name="Ren Q."/>
            <person name="Amedeo P."/>
            <person name="Jones K.M."/>
            <person name="Tallon L.J."/>
            <person name="Delcher A.L."/>
            <person name="Salzberg S.L."/>
            <person name="Silva J.C."/>
            <person name="Haas B.J."/>
            <person name="Majoros W.H."/>
            <person name="Farzad M."/>
            <person name="Carlton J.M."/>
            <person name="Smith R.K. Jr."/>
            <person name="Garg J."/>
            <person name="Pearlman R.E."/>
            <person name="Karrer K.M."/>
            <person name="Sun L."/>
            <person name="Manning G."/>
            <person name="Elde N.C."/>
            <person name="Turkewitz A.P."/>
            <person name="Asai D.J."/>
            <person name="Wilkes D.E."/>
            <person name="Wang Y."/>
            <person name="Cai H."/>
            <person name="Collins K."/>
            <person name="Stewart B.A."/>
            <person name="Lee S.R."/>
            <person name="Wilamowska K."/>
            <person name="Weinberg Z."/>
            <person name="Ruzzo W.L."/>
            <person name="Wloga D."/>
            <person name="Gaertig J."/>
            <person name="Frankel J."/>
            <person name="Tsao C.-C."/>
            <person name="Gorovsky M.A."/>
            <person name="Keeling P.J."/>
            <person name="Waller R.F."/>
            <person name="Patron N.J."/>
            <person name="Cherry J.M."/>
            <person name="Stover N.A."/>
            <person name="Krieger C.J."/>
            <person name="del Toro C."/>
            <person name="Ryder H.F."/>
            <person name="Williamson S.C."/>
            <person name="Barbeau R.A."/>
            <person name="Hamilton E.P."/>
            <person name="Orias E."/>
        </authorList>
    </citation>
    <scope>NUCLEOTIDE SEQUENCE [LARGE SCALE GENOMIC DNA]</scope>
    <source>
        <strain evidence="2">SB210</strain>
    </source>
</reference>